<evidence type="ECO:0000313" key="1">
    <source>
        <dbReference type="EMBL" id="MDX6192064.1"/>
    </source>
</evidence>
<proteinExistence type="predicted"/>
<dbReference type="RefSeq" id="WP_230004900.1">
    <property type="nucleotide sequence ID" value="NZ_CP087134.1"/>
</dbReference>
<protein>
    <submittedName>
        <fullName evidence="1">Uncharacterized protein</fullName>
    </submittedName>
</protein>
<keyword evidence="2" id="KW-1185">Reference proteome</keyword>
<reference evidence="1 2" key="1">
    <citation type="submission" date="2023-11" db="EMBL/GenBank/DDBJ databases">
        <title>Unpublished Manusciprt.</title>
        <authorList>
            <person name="Saticioglu I.B."/>
            <person name="Ay H."/>
            <person name="Ajmi N."/>
            <person name="Altun S."/>
            <person name="Duman M."/>
        </authorList>
    </citation>
    <scope>NUCLEOTIDE SEQUENCE [LARGE SCALE GENOMIC DNA]</scope>
    <source>
        <strain evidence="1 2">Fl-318</strain>
    </source>
</reference>
<dbReference type="Proteomes" id="UP001273350">
    <property type="component" value="Unassembled WGS sequence"/>
</dbReference>
<organism evidence="1 2">
    <name type="scientific">Flavobacterium cupriresistens</name>
    <dbReference type="NCBI Taxonomy" id="2893885"/>
    <lineage>
        <taxon>Bacteria</taxon>
        <taxon>Pseudomonadati</taxon>
        <taxon>Bacteroidota</taxon>
        <taxon>Flavobacteriia</taxon>
        <taxon>Flavobacteriales</taxon>
        <taxon>Flavobacteriaceae</taxon>
        <taxon>Flavobacterium</taxon>
    </lineage>
</organism>
<dbReference type="EMBL" id="JAWXVI010000019">
    <property type="protein sequence ID" value="MDX6192064.1"/>
    <property type="molecule type" value="Genomic_DNA"/>
</dbReference>
<name>A0ABU4RHN1_9FLAO</name>
<evidence type="ECO:0000313" key="2">
    <source>
        <dbReference type="Proteomes" id="UP001273350"/>
    </source>
</evidence>
<accession>A0ABU4RHN1</accession>
<sequence length="86" mass="10178">MNEIQQEIITHFENKNKNFKDRLRVEFNKPASAIENHQTTNYKNNSLNILKTELHESQNPIFDNVNNLLQQIEETLFAYLTNDDSL</sequence>
<comment type="caution">
    <text evidence="1">The sequence shown here is derived from an EMBL/GenBank/DDBJ whole genome shotgun (WGS) entry which is preliminary data.</text>
</comment>
<gene>
    <name evidence="1" type="ORF">SGQ83_22180</name>
</gene>